<evidence type="ECO:0000259" key="2">
    <source>
        <dbReference type="PROSITE" id="PS51918"/>
    </source>
</evidence>
<comment type="caution">
    <text evidence="3">The sequence shown here is derived from an EMBL/GenBank/DDBJ whole genome shotgun (WGS) entry which is preliminary data.</text>
</comment>
<dbReference type="SFLD" id="SFLDS00029">
    <property type="entry name" value="Radical_SAM"/>
    <property type="match status" value="1"/>
</dbReference>
<dbReference type="AlphaFoldDB" id="A0A2S4JFF5"/>
<protein>
    <recommendedName>
        <fullName evidence="2">Radical SAM core domain-containing protein</fullName>
    </recommendedName>
</protein>
<accession>A0A2S4JFF5</accession>
<dbReference type="InterPro" id="IPR007197">
    <property type="entry name" value="rSAM"/>
</dbReference>
<dbReference type="SMART" id="SM00729">
    <property type="entry name" value="Elp3"/>
    <property type="match status" value="1"/>
</dbReference>
<dbReference type="CDD" id="cd01335">
    <property type="entry name" value="Radical_SAM"/>
    <property type="match status" value="1"/>
</dbReference>
<dbReference type="InterPro" id="IPR058240">
    <property type="entry name" value="rSAM_sf"/>
</dbReference>
<dbReference type="InterPro" id="IPR006638">
    <property type="entry name" value="Elp3/MiaA/NifB-like_rSAM"/>
</dbReference>
<dbReference type="GO" id="GO:0051539">
    <property type="term" value="F:4 iron, 4 sulfur cluster binding"/>
    <property type="evidence" value="ECO:0007669"/>
    <property type="project" value="InterPro"/>
</dbReference>
<dbReference type="GO" id="GO:0006779">
    <property type="term" value="P:porphyrin-containing compound biosynthetic process"/>
    <property type="evidence" value="ECO:0007669"/>
    <property type="project" value="InterPro"/>
</dbReference>
<evidence type="ECO:0000313" key="3">
    <source>
        <dbReference type="EMBL" id="POQ98252.1"/>
    </source>
</evidence>
<name>A0A2S4JFF5_9SPIO</name>
<gene>
    <name evidence="3" type="ORF">AU468_14170</name>
</gene>
<comment type="similarity">
    <text evidence="1">Belongs to the anaerobic coproporphyrinogen-III oxidase family. HemW subfamily.</text>
</comment>
<proteinExistence type="inferred from homology"/>
<dbReference type="RefSeq" id="WP_181015647.1">
    <property type="nucleotide sequence ID" value="NZ_LPWH01000126.1"/>
</dbReference>
<dbReference type="Gene3D" id="3.80.30.20">
    <property type="entry name" value="tm_1862 like domain"/>
    <property type="match status" value="1"/>
</dbReference>
<dbReference type="EMBL" id="LPWH01000126">
    <property type="protein sequence ID" value="POQ98252.1"/>
    <property type="molecule type" value="Genomic_DNA"/>
</dbReference>
<evidence type="ECO:0000313" key="4">
    <source>
        <dbReference type="Proteomes" id="UP000237350"/>
    </source>
</evidence>
<dbReference type="Proteomes" id="UP000237350">
    <property type="component" value="Unassembled WGS sequence"/>
</dbReference>
<dbReference type="Pfam" id="PF04055">
    <property type="entry name" value="Radical_SAM"/>
    <property type="match status" value="1"/>
</dbReference>
<dbReference type="SFLD" id="SFLDG01065">
    <property type="entry name" value="anaerobic_coproporphyrinogen-I"/>
    <property type="match status" value="1"/>
</dbReference>
<dbReference type="SFLD" id="SFLDF00562">
    <property type="entry name" value="HemN-like__clustered_with_heat"/>
    <property type="match status" value="1"/>
</dbReference>
<dbReference type="InterPro" id="IPR023404">
    <property type="entry name" value="rSAM_horseshoe"/>
</dbReference>
<dbReference type="PROSITE" id="PS51918">
    <property type="entry name" value="RADICAL_SAM"/>
    <property type="match status" value="1"/>
</dbReference>
<dbReference type="GO" id="GO:0005737">
    <property type="term" value="C:cytoplasm"/>
    <property type="evidence" value="ECO:0007669"/>
    <property type="project" value="InterPro"/>
</dbReference>
<sequence>MALSDPLAAPSRAPAGGHLYIHIPFCRSRCDYCDFYTRCGVSERRQYEVVEAIARQTDELLPLLLEEAGPGLSTIYLGGGTPSALTPRARARLFTLVRELGPAGETTLEVNPEDLTPELLEEAVRAGVNRLSLGVQSLDARALQRIGRKIDPRAVRSGIDLIHQLWKDSAGRRKRWSADIIAAIPQRDRKTLEEDLQVVLAAGADHLSIYELTLEPETLLGRDLRRGVFCPSPEEEILAEGAFLDHFLLSRGFSRYEISNYALPGGESRHNSAYWEMRPYLGVGPGAVGTLLLPSPRRLTNSRDLALYCGASPQGLQIEEIAPADHLKDIIMMGFRTARGVSDDLVQARFGRSLESCIPETIARWGVDLYREGRPGAQDQPLEGAFYRLDFRYWTILNTFLREAFQEIDRTGPFPPWL</sequence>
<dbReference type="GO" id="GO:0004109">
    <property type="term" value="F:coproporphyrinogen oxidase activity"/>
    <property type="evidence" value="ECO:0007669"/>
    <property type="project" value="InterPro"/>
</dbReference>
<feature type="domain" description="Radical SAM core" evidence="2">
    <location>
        <begin position="11"/>
        <end position="254"/>
    </location>
</feature>
<dbReference type="SUPFAM" id="SSF102114">
    <property type="entry name" value="Radical SAM enzymes"/>
    <property type="match status" value="1"/>
</dbReference>
<evidence type="ECO:0000256" key="1">
    <source>
        <dbReference type="ARBA" id="ARBA00006100"/>
    </source>
</evidence>
<organism evidence="3 4">
    <name type="scientific">Alkalispirochaeta sphaeroplastigenens</name>
    <dbReference type="NCBI Taxonomy" id="1187066"/>
    <lineage>
        <taxon>Bacteria</taxon>
        <taxon>Pseudomonadati</taxon>
        <taxon>Spirochaetota</taxon>
        <taxon>Spirochaetia</taxon>
        <taxon>Spirochaetales</taxon>
        <taxon>Spirochaetaceae</taxon>
        <taxon>Alkalispirochaeta</taxon>
    </lineage>
</organism>
<dbReference type="PANTHER" id="PTHR13932">
    <property type="entry name" value="COPROPORPHYRINIGEN III OXIDASE"/>
    <property type="match status" value="1"/>
</dbReference>
<keyword evidence="4" id="KW-1185">Reference proteome</keyword>
<dbReference type="InterPro" id="IPR034505">
    <property type="entry name" value="Coproporphyrinogen-III_oxidase"/>
</dbReference>
<dbReference type="InterPro" id="IPR004559">
    <property type="entry name" value="HemW-like"/>
</dbReference>
<dbReference type="PANTHER" id="PTHR13932:SF5">
    <property type="entry name" value="RADICAL S-ADENOSYL METHIONINE DOMAIN-CONTAINING PROTEIN 1, MITOCHONDRIAL"/>
    <property type="match status" value="1"/>
</dbReference>
<reference evidence="4" key="1">
    <citation type="submission" date="2015-12" db="EMBL/GenBank/DDBJ databases">
        <authorList>
            <person name="Lodha T.D."/>
            <person name="Chintalapati S."/>
            <person name="Chintalapati V.R."/>
            <person name="Sravanthi T."/>
        </authorList>
    </citation>
    <scope>NUCLEOTIDE SEQUENCE [LARGE SCALE GENOMIC DNA]</scope>
    <source>
        <strain evidence="4">JC133</strain>
    </source>
</reference>